<evidence type="ECO:0000256" key="1">
    <source>
        <dbReference type="SAM" id="SignalP"/>
    </source>
</evidence>
<proteinExistence type="predicted"/>
<feature type="chain" id="PRO_5046273075" evidence="1">
    <location>
        <begin position="26"/>
        <end position="198"/>
    </location>
</feature>
<reference evidence="2" key="2">
    <citation type="submission" date="2023-07" db="EMBL/GenBank/DDBJ databases">
        <authorList>
            <person name="Sun H."/>
        </authorList>
    </citation>
    <scope>NUCLEOTIDE SEQUENCE</scope>
    <source>
        <strain evidence="2">05753</strain>
    </source>
</reference>
<comment type="caution">
    <text evidence="2">The sequence shown here is derived from an EMBL/GenBank/DDBJ whole genome shotgun (WGS) entry which is preliminary data.</text>
</comment>
<dbReference type="RefSeq" id="WP_302075446.1">
    <property type="nucleotide sequence ID" value="NZ_JAUKWQ010000001.1"/>
</dbReference>
<keyword evidence="1" id="KW-0732">Signal</keyword>
<protein>
    <submittedName>
        <fullName evidence="2">PilZ domain-containing protein</fullName>
    </submittedName>
</protein>
<organism evidence="2 3">
    <name type="scientific">Rhizobium oryzicola</name>
    <dbReference type="NCBI Taxonomy" id="1232668"/>
    <lineage>
        <taxon>Bacteria</taxon>
        <taxon>Pseudomonadati</taxon>
        <taxon>Pseudomonadota</taxon>
        <taxon>Alphaproteobacteria</taxon>
        <taxon>Hyphomicrobiales</taxon>
        <taxon>Rhizobiaceae</taxon>
        <taxon>Rhizobium/Agrobacterium group</taxon>
        <taxon>Rhizobium</taxon>
    </lineage>
</organism>
<name>A0ABT8SSE8_9HYPH</name>
<dbReference type="PROSITE" id="PS51257">
    <property type="entry name" value="PROKAR_LIPOPROTEIN"/>
    <property type="match status" value="1"/>
</dbReference>
<sequence length="198" mass="20595">MSGKSSLKFLSLSLLAILTGCNSTSPTYGLAVGQTQAQPAAVAPVVQAFCPPVVLMDQTAVHSAYAGGNAKDKDQTSADDKLIYRASLADSTRSCTANETTMTITVMAQGRLVLGAAGKPGQINLPVNVQVVDGEKVIYSQSVNFPVQVPPEGSTQFVFVKNDVAIPNAAGGASQFTRVRVGFDEGSAAKTSTNRKKK</sequence>
<gene>
    <name evidence="2" type="ORF">Q2T52_04420</name>
</gene>
<dbReference type="Proteomes" id="UP001169006">
    <property type="component" value="Unassembled WGS sequence"/>
</dbReference>
<evidence type="ECO:0000313" key="3">
    <source>
        <dbReference type="Proteomes" id="UP001169006"/>
    </source>
</evidence>
<reference evidence="2" key="1">
    <citation type="journal article" date="2015" name="Int. J. Syst. Evol. Microbiol.">
        <title>Rhizobium oryzicola sp. nov., potential plant-growth-promoting endophytic bacteria isolated from rice roots.</title>
        <authorList>
            <person name="Zhang X.X."/>
            <person name="Gao J.S."/>
            <person name="Cao Y.H."/>
            <person name="Sheirdil R.A."/>
            <person name="Wang X.C."/>
            <person name="Zhang L."/>
        </authorList>
    </citation>
    <scope>NUCLEOTIDE SEQUENCE</scope>
    <source>
        <strain evidence="2">05753</strain>
    </source>
</reference>
<evidence type="ECO:0000313" key="2">
    <source>
        <dbReference type="EMBL" id="MDO1581334.1"/>
    </source>
</evidence>
<dbReference type="EMBL" id="JAUKWQ010000001">
    <property type="protein sequence ID" value="MDO1581334.1"/>
    <property type="molecule type" value="Genomic_DNA"/>
</dbReference>
<feature type="signal peptide" evidence="1">
    <location>
        <begin position="1"/>
        <end position="25"/>
    </location>
</feature>
<keyword evidence="3" id="KW-1185">Reference proteome</keyword>
<accession>A0ABT8SSE8</accession>